<reference evidence="4" key="1">
    <citation type="submission" date="2017-08" db="EMBL/GenBank/DDBJ databases">
        <authorList>
            <person name="Varghese N."/>
            <person name="Submissions S."/>
        </authorList>
    </citation>
    <scope>NUCLEOTIDE SEQUENCE [LARGE SCALE GENOMIC DNA]</scope>
    <source>
        <strain evidence="4">DSM 23173</strain>
    </source>
</reference>
<keyword evidence="2" id="KW-0812">Transmembrane</keyword>
<gene>
    <name evidence="3" type="ORF">SAMN05878391_0891</name>
</gene>
<proteinExistence type="predicted"/>
<feature type="compositionally biased region" description="Basic and acidic residues" evidence="1">
    <location>
        <begin position="1"/>
        <end position="30"/>
    </location>
</feature>
<dbReference type="Proteomes" id="UP000219412">
    <property type="component" value="Unassembled WGS sequence"/>
</dbReference>
<keyword evidence="4" id="KW-1185">Reference proteome</keyword>
<evidence type="ECO:0000256" key="2">
    <source>
        <dbReference type="SAM" id="Phobius"/>
    </source>
</evidence>
<dbReference type="EMBL" id="OBQF01000001">
    <property type="protein sequence ID" value="SOC39427.1"/>
    <property type="molecule type" value="Genomic_DNA"/>
</dbReference>
<protein>
    <submittedName>
        <fullName evidence="3">Uncharacterized protein</fullName>
    </submittedName>
</protein>
<keyword evidence="2" id="KW-0472">Membrane</keyword>
<sequence>MMPDKKRNEDTEYIIDRMRKREKKRAENKSVKMKSPGQKPKEGVSSSQQVHKSSPDKEEIPDMELGCYFFLILPFVASILFLIILIALLR</sequence>
<dbReference type="AlphaFoldDB" id="A0A285UCJ8"/>
<organism evidence="3 4">
    <name type="scientific">Salinicoccus kekensis</name>
    <dbReference type="NCBI Taxonomy" id="714307"/>
    <lineage>
        <taxon>Bacteria</taxon>
        <taxon>Bacillati</taxon>
        <taxon>Bacillota</taxon>
        <taxon>Bacilli</taxon>
        <taxon>Bacillales</taxon>
        <taxon>Staphylococcaceae</taxon>
        <taxon>Salinicoccus</taxon>
    </lineage>
</organism>
<feature type="transmembrane region" description="Helical" evidence="2">
    <location>
        <begin position="68"/>
        <end position="89"/>
    </location>
</feature>
<evidence type="ECO:0000313" key="3">
    <source>
        <dbReference type="EMBL" id="SOC39427.1"/>
    </source>
</evidence>
<accession>A0A285UCJ8</accession>
<name>A0A285UCJ8_9STAP</name>
<feature type="region of interest" description="Disordered" evidence="1">
    <location>
        <begin position="1"/>
        <end position="58"/>
    </location>
</feature>
<evidence type="ECO:0000313" key="4">
    <source>
        <dbReference type="Proteomes" id="UP000219412"/>
    </source>
</evidence>
<evidence type="ECO:0000256" key="1">
    <source>
        <dbReference type="SAM" id="MobiDB-lite"/>
    </source>
</evidence>
<keyword evidence="2" id="KW-1133">Transmembrane helix</keyword>